<dbReference type="Pfam" id="PF02653">
    <property type="entry name" value="BPD_transp_2"/>
    <property type="match status" value="1"/>
</dbReference>
<keyword evidence="3 6" id="KW-0812">Transmembrane</keyword>
<dbReference type="InterPro" id="IPR043428">
    <property type="entry name" value="LivM-like"/>
</dbReference>
<proteinExistence type="predicted"/>
<feature type="transmembrane region" description="Helical" evidence="6">
    <location>
        <begin position="220"/>
        <end position="243"/>
    </location>
</feature>
<dbReference type="PANTHER" id="PTHR30482:SF17">
    <property type="entry name" value="ABC TRANSPORTER ATP-BINDING PROTEIN"/>
    <property type="match status" value="1"/>
</dbReference>
<keyword evidence="5 6" id="KW-0472">Membrane</keyword>
<dbReference type="Proteomes" id="UP001523392">
    <property type="component" value="Unassembled WGS sequence"/>
</dbReference>
<name>A0ABT1D3R6_9PROT</name>
<keyword evidence="8" id="KW-1185">Reference proteome</keyword>
<dbReference type="CDD" id="cd06581">
    <property type="entry name" value="TM_PBP1_LivM_like"/>
    <property type="match status" value="1"/>
</dbReference>
<sequence length="416" mass="42751">MTASVAETPMAAPPSRSRAIGVALGSLLLLVLPALATDRYLETATRGLIASLFALAFNLLWRHCRLLSFGHAAYFGAGMFATIHAMRAAEAGSLDLPLPLMPLMGLLAGAVLGLVCGALATIRTGTYFAMITLAISELVHSFGPQFGSLFGGESGLSAMRMPWAGFAFGDARQVYVLVLAWALAGAAALWLFGMTPLGRTAFAVGENETRLRFLGMRTHAVKTATFCASAAASGLAGALLAVANENVDYSIFGGGASAAPVMHTFIGGAGTFLGPVLGAVLLTGFGSIVGQATRLWLLYQGIFFVLVVMLAPGGLAGLVAAGLRRSADGQAAKALRATALVLAGALLVTCAVVFAGETLSEVLSDAYSAARATTGMRFPPVERLGLAYSPLSLPLWAAAAAAFLGGVLLLRRAMRP</sequence>
<comment type="caution">
    <text evidence="7">The sequence shown here is derived from an EMBL/GenBank/DDBJ whole genome shotgun (WGS) entry which is preliminary data.</text>
</comment>
<organism evidence="7 8">
    <name type="scientific">Siccirubricoccus soli</name>
    <dbReference type="NCBI Taxonomy" id="2899147"/>
    <lineage>
        <taxon>Bacteria</taxon>
        <taxon>Pseudomonadati</taxon>
        <taxon>Pseudomonadota</taxon>
        <taxon>Alphaproteobacteria</taxon>
        <taxon>Acetobacterales</taxon>
        <taxon>Roseomonadaceae</taxon>
        <taxon>Siccirubricoccus</taxon>
    </lineage>
</organism>
<feature type="transmembrane region" description="Helical" evidence="6">
    <location>
        <begin position="46"/>
        <end position="61"/>
    </location>
</feature>
<feature type="transmembrane region" description="Helical" evidence="6">
    <location>
        <begin position="393"/>
        <end position="410"/>
    </location>
</feature>
<evidence type="ECO:0000256" key="5">
    <source>
        <dbReference type="ARBA" id="ARBA00023136"/>
    </source>
</evidence>
<evidence type="ECO:0000256" key="1">
    <source>
        <dbReference type="ARBA" id="ARBA00004651"/>
    </source>
</evidence>
<feature type="transmembrane region" description="Helical" evidence="6">
    <location>
        <begin position="98"/>
        <end position="120"/>
    </location>
</feature>
<feature type="transmembrane region" description="Helical" evidence="6">
    <location>
        <begin position="66"/>
        <end position="86"/>
    </location>
</feature>
<reference evidence="7 8" key="1">
    <citation type="submission" date="2021-12" db="EMBL/GenBank/DDBJ databases">
        <title>Siccirubricoccus leaddurans sp. nov., a high concentration Zn2+ tolerance bacterium.</title>
        <authorList>
            <person name="Cao Y."/>
        </authorList>
    </citation>
    <scope>NUCLEOTIDE SEQUENCE [LARGE SCALE GENOMIC DNA]</scope>
    <source>
        <strain evidence="7 8">KC 17139</strain>
    </source>
</reference>
<gene>
    <name evidence="7" type="ORF">JYK14_10360</name>
</gene>
<comment type="subcellular location">
    <subcellularLocation>
        <location evidence="1">Cell membrane</location>
        <topology evidence="1">Multi-pass membrane protein</topology>
    </subcellularLocation>
</comment>
<feature type="transmembrane region" description="Helical" evidence="6">
    <location>
        <begin position="172"/>
        <end position="192"/>
    </location>
</feature>
<dbReference type="PANTHER" id="PTHR30482">
    <property type="entry name" value="HIGH-AFFINITY BRANCHED-CHAIN AMINO ACID TRANSPORT SYSTEM PERMEASE"/>
    <property type="match status" value="1"/>
</dbReference>
<evidence type="ECO:0000313" key="8">
    <source>
        <dbReference type="Proteomes" id="UP001523392"/>
    </source>
</evidence>
<evidence type="ECO:0000256" key="4">
    <source>
        <dbReference type="ARBA" id="ARBA00022989"/>
    </source>
</evidence>
<keyword evidence="2" id="KW-1003">Cell membrane</keyword>
<accession>A0ABT1D3R6</accession>
<dbReference type="RefSeq" id="WP_252953172.1">
    <property type="nucleotide sequence ID" value="NZ_JAFIRR010000062.1"/>
</dbReference>
<feature type="transmembrane region" description="Helical" evidence="6">
    <location>
        <begin position="335"/>
        <end position="355"/>
    </location>
</feature>
<evidence type="ECO:0000256" key="2">
    <source>
        <dbReference type="ARBA" id="ARBA00022475"/>
    </source>
</evidence>
<evidence type="ECO:0000256" key="6">
    <source>
        <dbReference type="SAM" id="Phobius"/>
    </source>
</evidence>
<evidence type="ECO:0000256" key="3">
    <source>
        <dbReference type="ARBA" id="ARBA00022692"/>
    </source>
</evidence>
<evidence type="ECO:0000313" key="7">
    <source>
        <dbReference type="EMBL" id="MCO6416562.1"/>
    </source>
</evidence>
<protein>
    <submittedName>
        <fullName evidence="7">Branched-chain amino acid ABC transporter permease</fullName>
    </submittedName>
</protein>
<feature type="transmembrane region" description="Helical" evidence="6">
    <location>
        <begin position="302"/>
        <end position="323"/>
    </location>
</feature>
<dbReference type="EMBL" id="JAFIRR010000062">
    <property type="protein sequence ID" value="MCO6416562.1"/>
    <property type="molecule type" value="Genomic_DNA"/>
</dbReference>
<dbReference type="InterPro" id="IPR001851">
    <property type="entry name" value="ABC_transp_permease"/>
</dbReference>
<keyword evidence="4 6" id="KW-1133">Transmembrane helix</keyword>